<dbReference type="SUPFAM" id="SSF55811">
    <property type="entry name" value="Nudix"/>
    <property type="match status" value="1"/>
</dbReference>
<proteinExistence type="predicted"/>
<evidence type="ECO:0000313" key="1">
    <source>
        <dbReference type="EMBL" id="PWJ89809.1"/>
    </source>
</evidence>
<organism evidence="1 2">
    <name type="scientific">Rhizobium loti</name>
    <name type="common">Mesorhizobium loti</name>
    <dbReference type="NCBI Taxonomy" id="381"/>
    <lineage>
        <taxon>Bacteria</taxon>
        <taxon>Pseudomonadati</taxon>
        <taxon>Pseudomonadota</taxon>
        <taxon>Alphaproteobacteria</taxon>
        <taxon>Hyphomicrobiales</taxon>
        <taxon>Phyllobacteriaceae</taxon>
        <taxon>Mesorhizobium</taxon>
    </lineage>
</organism>
<accession>A0A8E2WAM3</accession>
<reference evidence="1 2" key="1">
    <citation type="submission" date="2018-05" db="EMBL/GenBank/DDBJ databases">
        <title>Genomic Encyclopedia of Type Strains, Phase IV (KMG-IV): sequencing the most valuable type-strain genomes for metagenomic binning, comparative biology and taxonomic classification.</title>
        <authorList>
            <person name="Goeker M."/>
        </authorList>
    </citation>
    <scope>NUCLEOTIDE SEQUENCE [LARGE SCALE GENOMIC DNA]</scope>
    <source>
        <strain evidence="1 2">DSM 2626</strain>
    </source>
</reference>
<comment type="caution">
    <text evidence="1">The sequence shown here is derived from an EMBL/GenBank/DDBJ whole genome shotgun (WGS) entry which is preliminary data.</text>
</comment>
<evidence type="ECO:0000313" key="2">
    <source>
        <dbReference type="Proteomes" id="UP000245631"/>
    </source>
</evidence>
<dbReference type="RefSeq" id="WP_109668040.1">
    <property type="nucleotide sequence ID" value="NZ_QGGH01000006.1"/>
</dbReference>
<evidence type="ECO:0008006" key="3">
    <source>
        <dbReference type="Google" id="ProtNLM"/>
    </source>
</evidence>
<sequence>MSFDLPRNVILPVDAVDVRLDPDPHPFALDNAEAIAENWQREIAANPALFDGTVVLLSQLAYRDNRLVGRCHAVTYSTFMLWRKRRENSGAEHAYAHAVLVAGDNALVAIRMGLQTVNAGRVYFAAGSFEPVDFRDGQVDVDFNMIREVREETGLDLSGAERGKHWHALSTNSGTVIFRRYHETAPADEIARRISAFVATEAEPEIEGPVIIRHAADLPVGLSPHMKPLIEWHFSGEDSLV</sequence>
<gene>
    <name evidence="1" type="ORF">C8D77_106132</name>
</gene>
<protein>
    <recommendedName>
        <fullName evidence="3">NUDIX hydrolase</fullName>
    </recommendedName>
</protein>
<dbReference type="EMBL" id="QGGH01000006">
    <property type="protein sequence ID" value="PWJ89809.1"/>
    <property type="molecule type" value="Genomic_DNA"/>
</dbReference>
<name>A0A8E2WAM3_RHILI</name>
<dbReference type="AlphaFoldDB" id="A0A8E2WAM3"/>
<dbReference type="Proteomes" id="UP000245631">
    <property type="component" value="Unassembled WGS sequence"/>
</dbReference>
<dbReference type="InterPro" id="IPR015797">
    <property type="entry name" value="NUDIX_hydrolase-like_dom_sf"/>
</dbReference>
<dbReference type="GeneID" id="61053766"/>